<dbReference type="PRINTS" id="PR00111">
    <property type="entry name" value="ABHYDROLASE"/>
</dbReference>
<comment type="caution">
    <text evidence="2">The sequence shown here is derived from an EMBL/GenBank/DDBJ whole genome shotgun (WGS) entry which is preliminary data.</text>
</comment>
<name>A0ABP6W9X0_9ACTN</name>
<dbReference type="InterPro" id="IPR000073">
    <property type="entry name" value="AB_hydrolase_1"/>
</dbReference>
<dbReference type="InterPro" id="IPR029058">
    <property type="entry name" value="AB_hydrolase_fold"/>
</dbReference>
<evidence type="ECO:0000313" key="2">
    <source>
        <dbReference type="EMBL" id="GAA3547490.1"/>
    </source>
</evidence>
<dbReference type="InterPro" id="IPR050266">
    <property type="entry name" value="AB_hydrolase_sf"/>
</dbReference>
<accession>A0ABP6W9X0</accession>
<dbReference type="EMBL" id="BAABAA010000001">
    <property type="protein sequence ID" value="GAA3547490.1"/>
    <property type="molecule type" value="Genomic_DNA"/>
</dbReference>
<gene>
    <name evidence="2" type="primary">pcaD_1</name>
    <name evidence="2" type="ORF">GCM10022235_14010</name>
</gene>
<organism evidence="2 3">
    <name type="scientific">Kribbella ginsengisoli</name>
    <dbReference type="NCBI Taxonomy" id="363865"/>
    <lineage>
        <taxon>Bacteria</taxon>
        <taxon>Bacillati</taxon>
        <taxon>Actinomycetota</taxon>
        <taxon>Actinomycetes</taxon>
        <taxon>Propionibacteriales</taxon>
        <taxon>Kribbellaceae</taxon>
        <taxon>Kribbella</taxon>
    </lineage>
</organism>
<dbReference type="SUPFAM" id="SSF53474">
    <property type="entry name" value="alpha/beta-Hydrolases"/>
    <property type="match status" value="1"/>
</dbReference>
<evidence type="ECO:0000259" key="1">
    <source>
        <dbReference type="Pfam" id="PF00561"/>
    </source>
</evidence>
<dbReference type="PANTHER" id="PTHR43798">
    <property type="entry name" value="MONOACYLGLYCEROL LIPASE"/>
    <property type="match status" value="1"/>
</dbReference>
<keyword evidence="3" id="KW-1185">Reference proteome</keyword>
<dbReference type="Proteomes" id="UP001501222">
    <property type="component" value="Unassembled WGS sequence"/>
</dbReference>
<dbReference type="Pfam" id="PF00561">
    <property type="entry name" value="Abhydrolase_1"/>
    <property type="match status" value="1"/>
</dbReference>
<proteinExistence type="predicted"/>
<dbReference type="Gene3D" id="3.40.50.1820">
    <property type="entry name" value="alpha/beta hydrolase"/>
    <property type="match status" value="1"/>
</dbReference>
<feature type="domain" description="AB hydrolase-1" evidence="1">
    <location>
        <begin position="31"/>
        <end position="133"/>
    </location>
</feature>
<evidence type="ECO:0000313" key="3">
    <source>
        <dbReference type="Proteomes" id="UP001501222"/>
    </source>
</evidence>
<protein>
    <submittedName>
        <fullName evidence="2">3-oxoadipate enol-lactonase</fullName>
    </submittedName>
</protein>
<sequence length="253" mass="26793">MVAGLGWVGELRGGRELLVVGASLGTGVEALWRTCVERLGERFDVLGWEVPGHGSGAPATAAFSIEELAGRVVAGVDEICGPQQFRYAGDSLGGAVGLVLLVDHADRVSGATLACTSARFSAPRMWHERAALVRAEGTEAVVKGSRERWFSPWFADREPTAVDGLIESLRAVDDESYALACEALAEFDIRDRLGKIDRPFALIAGRDDVATPIADAQRIVNGAPGAQLTILDDVAHLAPIEAPDRVAAILTKV</sequence>
<reference evidence="3" key="1">
    <citation type="journal article" date="2019" name="Int. J. Syst. Evol. Microbiol.">
        <title>The Global Catalogue of Microorganisms (GCM) 10K type strain sequencing project: providing services to taxonomists for standard genome sequencing and annotation.</title>
        <authorList>
            <consortium name="The Broad Institute Genomics Platform"/>
            <consortium name="The Broad Institute Genome Sequencing Center for Infectious Disease"/>
            <person name="Wu L."/>
            <person name="Ma J."/>
        </authorList>
    </citation>
    <scope>NUCLEOTIDE SEQUENCE [LARGE SCALE GENOMIC DNA]</scope>
    <source>
        <strain evidence="3">JCM 16928</strain>
    </source>
</reference>